<proteinExistence type="inferred from homology"/>
<sequence>MAEHRFEDFNGLVMYRKNYKEKDMLVKILTDRFGKKMFYLRGANKPKFRLSAAILPFTQAEYGGDIRDDGLSFLNNVKSASQFQSISNDLFLNAYATYILGLVDVGFPDSEPLGSWYPKIEQALSLIDEGFDAAMITHIIEIQMLQVFGVQPQLQVCAVCGRSDLPFDYSESYGGLLCQRHWHLDVNRFHGSQRAIYYLRLFSVIDLFKIQSVNVKQTTQMELKTMIDRIYQDTVGLSLKSKQFIDKMYSFDSQLPQLKKVSSEIDSTPKDD</sequence>
<evidence type="ECO:0000256" key="3">
    <source>
        <dbReference type="ARBA" id="ARBA00022763"/>
    </source>
</evidence>
<evidence type="ECO:0000256" key="6">
    <source>
        <dbReference type="ARBA" id="ARBA00033409"/>
    </source>
</evidence>
<comment type="similarity">
    <text evidence="1 7">Belongs to the RecO family.</text>
</comment>
<evidence type="ECO:0000313" key="8">
    <source>
        <dbReference type="EMBL" id="AXN35792.1"/>
    </source>
</evidence>
<dbReference type="InterPro" id="IPR012340">
    <property type="entry name" value="NA-bd_OB-fold"/>
</dbReference>
<dbReference type="InterPro" id="IPR042242">
    <property type="entry name" value="RecO_C"/>
</dbReference>
<dbReference type="InterPro" id="IPR003717">
    <property type="entry name" value="RecO"/>
</dbReference>
<dbReference type="Gene3D" id="1.20.1440.120">
    <property type="entry name" value="Recombination protein O, C-terminal domain"/>
    <property type="match status" value="1"/>
</dbReference>
<gene>
    <name evidence="7 8" type="primary">recO</name>
    <name evidence="8" type="ORF">DT351_05220</name>
</gene>
<dbReference type="PANTHER" id="PTHR33991:SF1">
    <property type="entry name" value="DNA REPAIR PROTEIN RECO"/>
    <property type="match status" value="1"/>
</dbReference>
<dbReference type="NCBIfam" id="TIGR00613">
    <property type="entry name" value="reco"/>
    <property type="match status" value="1"/>
</dbReference>
<dbReference type="InterPro" id="IPR037278">
    <property type="entry name" value="ARFGAP/RecO"/>
</dbReference>
<dbReference type="SUPFAM" id="SSF50249">
    <property type="entry name" value="Nucleic acid-binding proteins"/>
    <property type="match status" value="1"/>
</dbReference>
<evidence type="ECO:0000313" key="9">
    <source>
        <dbReference type="Proteomes" id="UP000257607"/>
    </source>
</evidence>
<dbReference type="InterPro" id="IPR022572">
    <property type="entry name" value="DNA_rep/recomb_RecO_N"/>
</dbReference>
<keyword evidence="5 7" id="KW-0234">DNA repair</keyword>
<accession>A0A0B2XKA7</accession>
<dbReference type="Pfam" id="PF11967">
    <property type="entry name" value="RecO_N"/>
    <property type="match status" value="1"/>
</dbReference>
<reference evidence="8 9" key="1">
    <citation type="submission" date="2018-07" db="EMBL/GenBank/DDBJ databases">
        <title>Lactobacillus curvatus genome sequence.</title>
        <authorList>
            <person name="Prechtl R."/>
        </authorList>
    </citation>
    <scope>NUCLEOTIDE SEQUENCE [LARGE SCALE GENOMIC DNA]</scope>
    <source>
        <strain evidence="8 9">TMW 1.1928</strain>
    </source>
</reference>
<dbReference type="GeneID" id="49610431"/>
<organism evidence="8 9">
    <name type="scientific">Latilactobacillus curvatus</name>
    <name type="common">Lactobacillus curvatus</name>
    <dbReference type="NCBI Taxonomy" id="28038"/>
    <lineage>
        <taxon>Bacteria</taxon>
        <taxon>Bacillati</taxon>
        <taxon>Bacillota</taxon>
        <taxon>Bacilli</taxon>
        <taxon>Lactobacillales</taxon>
        <taxon>Lactobacillaceae</taxon>
        <taxon>Latilactobacillus</taxon>
    </lineage>
</organism>
<name>A0A0B2XKA7_LATCU</name>
<keyword evidence="3 7" id="KW-0227">DNA damage</keyword>
<evidence type="ECO:0000256" key="2">
    <source>
        <dbReference type="ARBA" id="ARBA00021310"/>
    </source>
</evidence>
<dbReference type="Gene3D" id="2.40.50.140">
    <property type="entry name" value="Nucleic acid-binding proteins"/>
    <property type="match status" value="1"/>
</dbReference>
<dbReference type="SUPFAM" id="SSF57863">
    <property type="entry name" value="ArfGap/RecO-like zinc finger"/>
    <property type="match status" value="1"/>
</dbReference>
<dbReference type="STRING" id="28038.BCY75_07215"/>
<dbReference type="AlphaFoldDB" id="A0A0B2XKA7"/>
<evidence type="ECO:0000256" key="4">
    <source>
        <dbReference type="ARBA" id="ARBA00023172"/>
    </source>
</evidence>
<dbReference type="HAMAP" id="MF_00201">
    <property type="entry name" value="RecO"/>
    <property type="match status" value="1"/>
</dbReference>
<dbReference type="GO" id="GO:0006302">
    <property type="term" value="P:double-strand break repair"/>
    <property type="evidence" value="ECO:0007669"/>
    <property type="project" value="TreeGrafter"/>
</dbReference>
<evidence type="ECO:0000256" key="1">
    <source>
        <dbReference type="ARBA" id="ARBA00007452"/>
    </source>
</evidence>
<dbReference type="PANTHER" id="PTHR33991">
    <property type="entry name" value="DNA REPAIR PROTEIN RECO"/>
    <property type="match status" value="1"/>
</dbReference>
<dbReference type="OrthoDB" id="9797083at2"/>
<evidence type="ECO:0000256" key="7">
    <source>
        <dbReference type="HAMAP-Rule" id="MF_00201"/>
    </source>
</evidence>
<dbReference type="RefSeq" id="WP_004270817.1">
    <property type="nucleotide sequence ID" value="NZ_BJOQ01000026.1"/>
</dbReference>
<dbReference type="KEGG" id="lcv:FBA2_05285"/>
<dbReference type="GO" id="GO:0006310">
    <property type="term" value="P:DNA recombination"/>
    <property type="evidence" value="ECO:0007669"/>
    <property type="project" value="UniProtKB-UniRule"/>
</dbReference>
<dbReference type="Pfam" id="PF02565">
    <property type="entry name" value="RecO_C"/>
    <property type="match status" value="1"/>
</dbReference>
<evidence type="ECO:0000256" key="5">
    <source>
        <dbReference type="ARBA" id="ARBA00023204"/>
    </source>
</evidence>
<comment type="function">
    <text evidence="7">Involved in DNA repair and RecF pathway recombination.</text>
</comment>
<protein>
    <recommendedName>
        <fullName evidence="2 7">DNA repair protein RecO</fullName>
    </recommendedName>
    <alternativeName>
        <fullName evidence="6 7">Recombination protein O</fullName>
    </alternativeName>
</protein>
<dbReference type="EMBL" id="CP031003">
    <property type="protein sequence ID" value="AXN35792.1"/>
    <property type="molecule type" value="Genomic_DNA"/>
</dbReference>
<keyword evidence="4 7" id="KW-0233">DNA recombination</keyword>
<dbReference type="Proteomes" id="UP000257607">
    <property type="component" value="Chromosome"/>
</dbReference>
<dbReference type="GO" id="GO:0043590">
    <property type="term" value="C:bacterial nucleoid"/>
    <property type="evidence" value="ECO:0007669"/>
    <property type="project" value="TreeGrafter"/>
</dbReference>